<evidence type="ECO:0000256" key="2">
    <source>
        <dbReference type="ARBA" id="ARBA00004651"/>
    </source>
</evidence>
<dbReference type="EC" id="2.7.8.26" evidence="5 19"/>
<dbReference type="GO" id="GO:0008818">
    <property type="term" value="F:cobalamin 5'-phosphate synthase activity"/>
    <property type="evidence" value="ECO:0007669"/>
    <property type="project" value="UniProtKB-UniRule"/>
</dbReference>
<evidence type="ECO:0000256" key="7">
    <source>
        <dbReference type="ARBA" id="ARBA00022475"/>
    </source>
</evidence>
<evidence type="ECO:0000313" key="20">
    <source>
        <dbReference type="EMBL" id="OVE86391.1"/>
    </source>
</evidence>
<accession>A0A202EDT4</accession>
<dbReference type="AlphaFoldDB" id="A0A202EDT4"/>
<evidence type="ECO:0000256" key="8">
    <source>
        <dbReference type="ARBA" id="ARBA00022573"/>
    </source>
</evidence>
<keyword evidence="9 19" id="KW-0808">Transferase</keyword>
<dbReference type="GO" id="GO:0005886">
    <property type="term" value="C:plasma membrane"/>
    <property type="evidence" value="ECO:0007669"/>
    <property type="project" value="UniProtKB-SubCell"/>
</dbReference>
<comment type="catalytic activity">
    <reaction evidence="17 19">
        <text>alpha-ribazole + adenosylcob(III)inamide-GDP = adenosylcob(III)alamin + GMP + H(+)</text>
        <dbReference type="Rhea" id="RHEA:16049"/>
        <dbReference type="ChEBI" id="CHEBI:10329"/>
        <dbReference type="ChEBI" id="CHEBI:15378"/>
        <dbReference type="ChEBI" id="CHEBI:18408"/>
        <dbReference type="ChEBI" id="CHEBI:58115"/>
        <dbReference type="ChEBI" id="CHEBI:60487"/>
        <dbReference type="EC" id="2.7.8.26"/>
    </reaction>
</comment>
<keyword evidence="7 19" id="KW-1003">Cell membrane</keyword>
<comment type="caution">
    <text evidence="20">The sequence shown here is derived from an EMBL/GenBank/DDBJ whole genome shotgun (WGS) entry which is preliminary data.</text>
</comment>
<comment type="similarity">
    <text evidence="4 19">Belongs to the CobS family.</text>
</comment>
<dbReference type="Pfam" id="PF02654">
    <property type="entry name" value="CobS"/>
    <property type="match status" value="1"/>
</dbReference>
<feature type="transmembrane region" description="Helical" evidence="19">
    <location>
        <begin position="101"/>
        <end position="123"/>
    </location>
</feature>
<dbReference type="EMBL" id="MWPH01000001">
    <property type="protein sequence ID" value="OVE86391.1"/>
    <property type="molecule type" value="Genomic_DNA"/>
</dbReference>
<evidence type="ECO:0000256" key="5">
    <source>
        <dbReference type="ARBA" id="ARBA00013200"/>
    </source>
</evidence>
<evidence type="ECO:0000256" key="11">
    <source>
        <dbReference type="ARBA" id="ARBA00022842"/>
    </source>
</evidence>
<dbReference type="NCBIfam" id="TIGR00317">
    <property type="entry name" value="cobS"/>
    <property type="match status" value="1"/>
</dbReference>
<keyword evidence="10 19" id="KW-0812">Transmembrane</keyword>
<evidence type="ECO:0000256" key="6">
    <source>
        <dbReference type="ARBA" id="ARBA00015850"/>
    </source>
</evidence>
<dbReference type="UniPathway" id="UPA00148">
    <property type="reaction ID" value="UER00238"/>
</dbReference>
<gene>
    <name evidence="19" type="primary">cobS</name>
    <name evidence="20" type="ORF">B2G88_01215</name>
</gene>
<reference evidence="20 21" key="1">
    <citation type="submission" date="2017-02" db="EMBL/GenBank/DDBJ databases">
        <title>Natronthermophilus aegyptiacus gen. nov.,sp. nov., an aerobic, extremely halophilic alkalithermophilic archaeon isolated from the athalassohaline Wadi An Natrun, Egypt.</title>
        <authorList>
            <person name="Zhao B."/>
        </authorList>
    </citation>
    <scope>NUCLEOTIDE SEQUENCE [LARGE SCALE GENOMIC DNA]</scope>
    <source>
        <strain evidence="20 21">CGMCC 1.3597</strain>
    </source>
</reference>
<dbReference type="HAMAP" id="MF_00719">
    <property type="entry name" value="CobS"/>
    <property type="match status" value="1"/>
</dbReference>
<comment type="cofactor">
    <cofactor evidence="1 19">
        <name>Mg(2+)</name>
        <dbReference type="ChEBI" id="CHEBI:18420"/>
    </cofactor>
</comment>
<comment type="catalytic activity">
    <reaction evidence="18 19">
        <text>alpha-ribazole 5'-phosphate + adenosylcob(III)inamide-GDP = adenosylcob(III)alamin 5'-phosphate + GMP + H(+)</text>
        <dbReference type="Rhea" id="RHEA:23560"/>
        <dbReference type="ChEBI" id="CHEBI:15378"/>
        <dbReference type="ChEBI" id="CHEBI:57918"/>
        <dbReference type="ChEBI" id="CHEBI:58115"/>
        <dbReference type="ChEBI" id="CHEBI:60487"/>
        <dbReference type="ChEBI" id="CHEBI:60493"/>
        <dbReference type="EC" id="2.7.8.26"/>
    </reaction>
</comment>
<dbReference type="Proteomes" id="UP000196084">
    <property type="component" value="Unassembled WGS sequence"/>
</dbReference>
<evidence type="ECO:0000256" key="15">
    <source>
        <dbReference type="ARBA" id="ARBA00032605"/>
    </source>
</evidence>
<name>A0A202EDT4_9EURY</name>
<proteinExistence type="inferred from homology"/>
<evidence type="ECO:0000256" key="3">
    <source>
        <dbReference type="ARBA" id="ARBA00004663"/>
    </source>
</evidence>
<keyword evidence="21" id="KW-1185">Reference proteome</keyword>
<evidence type="ECO:0000256" key="13">
    <source>
        <dbReference type="ARBA" id="ARBA00023136"/>
    </source>
</evidence>
<dbReference type="PANTHER" id="PTHR34148">
    <property type="entry name" value="ADENOSYLCOBINAMIDE-GDP RIBAZOLETRANSFERASE"/>
    <property type="match status" value="1"/>
</dbReference>
<evidence type="ECO:0000256" key="19">
    <source>
        <dbReference type="HAMAP-Rule" id="MF_00719"/>
    </source>
</evidence>
<evidence type="ECO:0000256" key="18">
    <source>
        <dbReference type="ARBA" id="ARBA00049504"/>
    </source>
</evidence>
<feature type="transmembrane region" description="Helical" evidence="19">
    <location>
        <begin position="129"/>
        <end position="152"/>
    </location>
</feature>
<evidence type="ECO:0000256" key="17">
    <source>
        <dbReference type="ARBA" id="ARBA00048623"/>
    </source>
</evidence>
<sequence length="244" mass="24767">MRSGVGFLTRLPVHNREGDWAAFRSRPAVFPLAGLIVGALAAIPLLASEVLPGPTVAFGYVLAVYAVTGIHHLDGVADLGDALVVHGDQERRREVLKDTTTGVGAILAVAIVVVGLALAGLGLAGLPAIVAVTIAIGAEVGAKLGMAAMACFGEASHDGMAKQVTDAASPGQFILPAGLILGACAIIWPHPAAVAVCGALAGLWPPWYWANRTLEGINGDVFGAANELGRVVGAHAGVIAWMLL</sequence>
<evidence type="ECO:0000256" key="16">
    <source>
        <dbReference type="ARBA" id="ARBA00032853"/>
    </source>
</evidence>
<organism evidence="20 21">
    <name type="scientific">Natronolimnobius baerhuensis</name>
    <dbReference type="NCBI Taxonomy" id="253108"/>
    <lineage>
        <taxon>Archaea</taxon>
        <taxon>Methanobacteriati</taxon>
        <taxon>Methanobacteriota</taxon>
        <taxon>Stenosarchaea group</taxon>
        <taxon>Halobacteria</taxon>
        <taxon>Halobacteriales</taxon>
        <taxon>Natrialbaceae</taxon>
        <taxon>Natronolimnobius</taxon>
    </lineage>
</organism>
<dbReference type="PANTHER" id="PTHR34148:SF1">
    <property type="entry name" value="ADENOSYLCOBINAMIDE-GDP RIBAZOLETRANSFERASE"/>
    <property type="match status" value="1"/>
</dbReference>
<dbReference type="GO" id="GO:0051073">
    <property type="term" value="F:adenosylcobinamide-GDP ribazoletransferase activity"/>
    <property type="evidence" value="ECO:0007669"/>
    <property type="project" value="UniProtKB-UniRule"/>
</dbReference>
<evidence type="ECO:0000256" key="10">
    <source>
        <dbReference type="ARBA" id="ARBA00022692"/>
    </source>
</evidence>
<evidence type="ECO:0000256" key="1">
    <source>
        <dbReference type="ARBA" id="ARBA00001946"/>
    </source>
</evidence>
<feature type="transmembrane region" description="Helical" evidence="19">
    <location>
        <begin position="173"/>
        <end position="204"/>
    </location>
</feature>
<keyword evidence="12 19" id="KW-1133">Transmembrane helix</keyword>
<comment type="function">
    <text evidence="14 19">Joins adenosylcobinamide-GDP and alpha-ribazole to generate adenosylcobalamin (Ado-cobalamin). Also synthesizes adenosylcobalamin 5'-phosphate from adenosylcobinamide-GDP and alpha-ribazole 5'-phosphate.</text>
</comment>
<dbReference type="InterPro" id="IPR003805">
    <property type="entry name" value="CobS"/>
</dbReference>
<feature type="transmembrane region" description="Helical" evidence="19">
    <location>
        <begin position="28"/>
        <end position="47"/>
    </location>
</feature>
<evidence type="ECO:0000256" key="4">
    <source>
        <dbReference type="ARBA" id="ARBA00010561"/>
    </source>
</evidence>
<evidence type="ECO:0000313" key="21">
    <source>
        <dbReference type="Proteomes" id="UP000196084"/>
    </source>
</evidence>
<evidence type="ECO:0000256" key="14">
    <source>
        <dbReference type="ARBA" id="ARBA00025228"/>
    </source>
</evidence>
<protein>
    <recommendedName>
        <fullName evidence="6 19">Adenosylcobinamide-GDP ribazoletransferase</fullName>
        <ecNumber evidence="5 19">2.7.8.26</ecNumber>
    </recommendedName>
    <alternativeName>
        <fullName evidence="16 19">Cobalamin synthase</fullName>
    </alternativeName>
    <alternativeName>
        <fullName evidence="15 19">Cobalamin-5'-phosphate synthase</fullName>
    </alternativeName>
</protein>
<comment type="pathway">
    <text evidence="3 19">Cofactor biosynthesis; adenosylcobalamin biosynthesis; adenosylcobalamin from cob(II)yrinate a,c-diamide: step 7/7.</text>
</comment>
<evidence type="ECO:0000256" key="12">
    <source>
        <dbReference type="ARBA" id="ARBA00022989"/>
    </source>
</evidence>
<comment type="subcellular location">
    <subcellularLocation>
        <location evidence="2 19">Cell membrane</location>
        <topology evidence="2 19">Multi-pass membrane protein</topology>
    </subcellularLocation>
</comment>
<keyword evidence="11 19" id="KW-0460">Magnesium</keyword>
<keyword evidence="13 19" id="KW-0472">Membrane</keyword>
<evidence type="ECO:0000256" key="9">
    <source>
        <dbReference type="ARBA" id="ARBA00022679"/>
    </source>
</evidence>
<dbReference type="GO" id="GO:0009236">
    <property type="term" value="P:cobalamin biosynthetic process"/>
    <property type="evidence" value="ECO:0007669"/>
    <property type="project" value="UniProtKB-UniRule"/>
</dbReference>
<keyword evidence="8 19" id="KW-0169">Cobalamin biosynthesis</keyword>